<evidence type="ECO:0000313" key="3">
    <source>
        <dbReference type="Proteomes" id="UP000501812"/>
    </source>
</evidence>
<dbReference type="AlphaFoldDB" id="A0A858RLD6"/>
<accession>A0A858RLD6</accession>
<gene>
    <name evidence="2" type="ORF">HHL09_18330</name>
</gene>
<evidence type="ECO:0008006" key="4">
    <source>
        <dbReference type="Google" id="ProtNLM"/>
    </source>
</evidence>
<dbReference type="KEGG" id="luo:HHL09_18330"/>
<keyword evidence="3" id="KW-1185">Reference proteome</keyword>
<proteinExistence type="predicted"/>
<keyword evidence="1" id="KW-0732">Signal</keyword>
<sequence length="346" mass="37801">MKKSPLSWVLAGTLCLTALSSGQGSGTAFTNFVRQHQYPSHTERDMSVTASGLKSSALAIDPGGARFELWTVKNTNPPTAYLLDSKFVSTYVPVASVKVWSDDTTYTSIPRTRADKPFYVEIETNGLSSDPNAPEASRMVNLLHHVQSYGTKGDGLNVNRTQATLRGSQPLVNNGKFKITFAITDIPGTNRAKIRGEERVSVFSLEDFQAPQSQLASKFIQIWPVTDGTISGITNNQLVRFKMPTITVQLNDIYPGSSNTVQVYKGAPSLGKEGINVPVSYTNTKAVPDDKTLIIDDFTGVFDEGGDGQWTLEVLNTSPFGIDRLAYVTFQLNRTIRFNGSITSQE</sequence>
<dbReference type="RefSeq" id="WP_169456078.1">
    <property type="nucleotide sequence ID" value="NZ_CP051774.1"/>
</dbReference>
<reference evidence="2 3" key="1">
    <citation type="submission" date="2020-04" db="EMBL/GenBank/DDBJ databases">
        <title>Luteolibacter sp. G-1-1-1 isolated from soil.</title>
        <authorList>
            <person name="Dahal R.H."/>
        </authorList>
    </citation>
    <scope>NUCLEOTIDE SEQUENCE [LARGE SCALE GENOMIC DNA]</scope>
    <source>
        <strain evidence="2 3">G-1-1-1</strain>
    </source>
</reference>
<evidence type="ECO:0000256" key="1">
    <source>
        <dbReference type="SAM" id="SignalP"/>
    </source>
</evidence>
<name>A0A858RLD6_9BACT</name>
<evidence type="ECO:0000313" key="2">
    <source>
        <dbReference type="EMBL" id="QJE97652.1"/>
    </source>
</evidence>
<dbReference type="Proteomes" id="UP000501812">
    <property type="component" value="Chromosome"/>
</dbReference>
<organism evidence="2 3">
    <name type="scientific">Luteolibacter luteus</name>
    <dbReference type="NCBI Taxonomy" id="2728835"/>
    <lineage>
        <taxon>Bacteria</taxon>
        <taxon>Pseudomonadati</taxon>
        <taxon>Verrucomicrobiota</taxon>
        <taxon>Verrucomicrobiia</taxon>
        <taxon>Verrucomicrobiales</taxon>
        <taxon>Verrucomicrobiaceae</taxon>
        <taxon>Luteolibacter</taxon>
    </lineage>
</organism>
<feature type="signal peptide" evidence="1">
    <location>
        <begin position="1"/>
        <end position="20"/>
    </location>
</feature>
<dbReference type="EMBL" id="CP051774">
    <property type="protein sequence ID" value="QJE97652.1"/>
    <property type="molecule type" value="Genomic_DNA"/>
</dbReference>
<protein>
    <recommendedName>
        <fullName evidence="4">P/Homo B domain-containing protein</fullName>
    </recommendedName>
</protein>
<feature type="chain" id="PRO_5032948688" description="P/Homo B domain-containing protein" evidence="1">
    <location>
        <begin position="21"/>
        <end position="346"/>
    </location>
</feature>